<evidence type="ECO:0000256" key="1">
    <source>
        <dbReference type="SAM" id="MobiDB-lite"/>
    </source>
</evidence>
<dbReference type="EMBL" id="CAWYQH010000057">
    <property type="protein sequence ID" value="CAK8679295.1"/>
    <property type="molecule type" value="Genomic_DNA"/>
</dbReference>
<proteinExistence type="predicted"/>
<feature type="region of interest" description="Disordered" evidence="1">
    <location>
        <begin position="1"/>
        <end position="27"/>
    </location>
</feature>
<accession>A0ABP0FI07</accession>
<sequence>MNPPNDPTHSPVAADNTRPNTDPQNSFSAAQQLYSRSQAHFYPSMPMALFYAGYDASGHVHQPPALSSGYQHPYYFQPQQIPMQYQDLQLPSNFQQQPSTIAYDQVVVQEQSDDTSYAHYYQNHVTVFEVMSGFVNYMRIRTEVNSLDYFHTNFCSSRNSPESSSNSTEDSNEAPEQLRQQKRITSSPQRNPEALAEFADLHARQDPLDYFHINSPESSSNLTGASNRSLETRQKERNAQSPQRNAEDLAEFAELHARQDPVMHPVIVDVNNFNEIQEA</sequence>
<name>A0ABP0FI07_CLALP</name>
<feature type="region of interest" description="Disordered" evidence="1">
    <location>
        <begin position="156"/>
        <end position="191"/>
    </location>
</feature>
<keyword evidence="3" id="KW-1185">Reference proteome</keyword>
<evidence type="ECO:0000313" key="2">
    <source>
        <dbReference type="EMBL" id="CAK8679295.1"/>
    </source>
</evidence>
<evidence type="ECO:0000313" key="3">
    <source>
        <dbReference type="Proteomes" id="UP001642483"/>
    </source>
</evidence>
<protein>
    <submittedName>
        <fullName evidence="2">Uncharacterized protein</fullName>
    </submittedName>
</protein>
<gene>
    <name evidence="2" type="ORF">CVLEPA_LOCUS9544</name>
</gene>
<feature type="region of interest" description="Disordered" evidence="1">
    <location>
        <begin position="210"/>
        <end position="248"/>
    </location>
</feature>
<comment type="caution">
    <text evidence="2">The sequence shown here is derived from an EMBL/GenBank/DDBJ whole genome shotgun (WGS) entry which is preliminary data.</text>
</comment>
<feature type="compositionally biased region" description="Polar residues" evidence="1">
    <location>
        <begin position="17"/>
        <end position="27"/>
    </location>
</feature>
<feature type="compositionally biased region" description="Polar residues" evidence="1">
    <location>
        <begin position="215"/>
        <end position="229"/>
    </location>
</feature>
<dbReference type="Proteomes" id="UP001642483">
    <property type="component" value="Unassembled WGS sequence"/>
</dbReference>
<organism evidence="2 3">
    <name type="scientific">Clavelina lepadiformis</name>
    <name type="common">Light-bulb sea squirt</name>
    <name type="synonym">Ascidia lepadiformis</name>
    <dbReference type="NCBI Taxonomy" id="159417"/>
    <lineage>
        <taxon>Eukaryota</taxon>
        <taxon>Metazoa</taxon>
        <taxon>Chordata</taxon>
        <taxon>Tunicata</taxon>
        <taxon>Ascidiacea</taxon>
        <taxon>Aplousobranchia</taxon>
        <taxon>Clavelinidae</taxon>
        <taxon>Clavelina</taxon>
    </lineage>
</organism>
<feature type="compositionally biased region" description="Low complexity" evidence="1">
    <location>
        <begin position="156"/>
        <end position="169"/>
    </location>
</feature>
<reference evidence="2 3" key="1">
    <citation type="submission" date="2024-02" db="EMBL/GenBank/DDBJ databases">
        <authorList>
            <person name="Daric V."/>
            <person name="Darras S."/>
        </authorList>
    </citation>
    <scope>NUCLEOTIDE SEQUENCE [LARGE SCALE GENOMIC DNA]</scope>
</reference>